<gene>
    <name evidence="2" type="ORF">GCM10009754_04320</name>
</gene>
<dbReference type="Proteomes" id="UP001501116">
    <property type="component" value="Unassembled WGS sequence"/>
</dbReference>
<dbReference type="EMBL" id="BAAANN010000002">
    <property type="protein sequence ID" value="GAA1940303.1"/>
    <property type="molecule type" value="Genomic_DNA"/>
</dbReference>
<comment type="caution">
    <text evidence="2">The sequence shown here is derived from an EMBL/GenBank/DDBJ whole genome shotgun (WGS) entry which is preliminary data.</text>
</comment>
<organism evidence="2 3">
    <name type="scientific">Amycolatopsis minnesotensis</name>
    <dbReference type="NCBI Taxonomy" id="337894"/>
    <lineage>
        <taxon>Bacteria</taxon>
        <taxon>Bacillati</taxon>
        <taxon>Actinomycetota</taxon>
        <taxon>Actinomycetes</taxon>
        <taxon>Pseudonocardiales</taxon>
        <taxon>Pseudonocardiaceae</taxon>
        <taxon>Amycolatopsis</taxon>
    </lineage>
</organism>
<feature type="region of interest" description="Disordered" evidence="1">
    <location>
        <begin position="71"/>
        <end position="90"/>
    </location>
</feature>
<evidence type="ECO:0000256" key="1">
    <source>
        <dbReference type="SAM" id="MobiDB-lite"/>
    </source>
</evidence>
<protein>
    <submittedName>
        <fullName evidence="2">Uncharacterized protein</fullName>
    </submittedName>
</protein>
<evidence type="ECO:0000313" key="2">
    <source>
        <dbReference type="EMBL" id="GAA1940303.1"/>
    </source>
</evidence>
<accession>A0ABP5BDW6</accession>
<keyword evidence="3" id="KW-1185">Reference proteome</keyword>
<sequence>MTSLEAYPCAYCGFLTAVVKAAAGPWRWPKRGVVVNCKKCAGYVRCPEGNHDWDAGETGSSKDRTCPYHDGSAWDLDDHTHRPDNVPEPGDRCKDCGAEIVWTGPGMHDWQRAG</sequence>
<evidence type="ECO:0000313" key="3">
    <source>
        <dbReference type="Proteomes" id="UP001501116"/>
    </source>
</evidence>
<reference evidence="3" key="1">
    <citation type="journal article" date="2019" name="Int. J. Syst. Evol. Microbiol.">
        <title>The Global Catalogue of Microorganisms (GCM) 10K type strain sequencing project: providing services to taxonomists for standard genome sequencing and annotation.</title>
        <authorList>
            <consortium name="The Broad Institute Genomics Platform"/>
            <consortium name="The Broad Institute Genome Sequencing Center for Infectious Disease"/>
            <person name="Wu L."/>
            <person name="Ma J."/>
        </authorList>
    </citation>
    <scope>NUCLEOTIDE SEQUENCE [LARGE SCALE GENOMIC DNA]</scope>
    <source>
        <strain evidence="3">JCM 14545</strain>
    </source>
</reference>
<proteinExistence type="predicted"/>
<name>A0ABP5BDW6_9PSEU</name>
<feature type="compositionally biased region" description="Basic and acidic residues" evidence="1">
    <location>
        <begin position="76"/>
        <end position="90"/>
    </location>
</feature>